<dbReference type="CDD" id="cd03801">
    <property type="entry name" value="GT4_PimA-like"/>
    <property type="match status" value="1"/>
</dbReference>
<feature type="domain" description="Glycosyl transferase family 1" evidence="1">
    <location>
        <begin position="266"/>
        <end position="435"/>
    </location>
</feature>
<keyword evidence="3" id="KW-1185">Reference proteome</keyword>
<proteinExistence type="predicted"/>
<dbReference type="SUPFAM" id="SSF53756">
    <property type="entry name" value="UDP-Glycosyltransferase/glycogen phosphorylase"/>
    <property type="match status" value="1"/>
</dbReference>
<evidence type="ECO:0000313" key="3">
    <source>
        <dbReference type="Proteomes" id="UP000651156"/>
    </source>
</evidence>
<gene>
    <name evidence="2" type="ORF">IQ230_02895</name>
</gene>
<protein>
    <submittedName>
        <fullName evidence="2">Glycosyltransferase</fullName>
    </submittedName>
</protein>
<dbReference type="RefSeq" id="WP_193930574.1">
    <property type="nucleotide sequence ID" value="NZ_CAWPMZ010000085.1"/>
</dbReference>
<sequence length="546" mass="61576">MTKLANDTLSLWQEEGSQLIQQNLEVFRNLVTQAKDFVDRDKYDMAAVYGEMAATYASGKHCGLFVSWELERILLSIGKKALRSNTYSSENCSSHAMPKKVLHVATSMKSIGGHSRMLWRWIQQDTERSHSLVLTRQAPTVVPNLLKEAVSNSGGRIYQLNTRIGSIISWAKQLRKIAINADLVVLHTHSSDVIPIIAFSDKERLPPVILIDHADHLFWLGASVSDIVVGLRESGMRLAQERRHIEPKRNVLLPIILEPTQRVLSRAEAKQQLGIPKESILLLSIARAVKYKTIDGISFADAHVPLLQQHQQAILVVIGPGEREDWSEAIQLTQGRIKVLSETEYTRVFYQAADIYVDSFPFVSNTSLLEAGSYGVPLISRYPYSSDACGVLGADMPGLTGNLVCVRNLEEYTATLSQLVENTEFRLGLGEATRNKIVETHCGDGWQRSLNNVYSCIATLAKVSSIANLEDKIALSELDVFLPKVHDIDIDDDKLIQWHMSLMPTIERLFYWFNLLKKNSLRQNPLNLLAPEWLRSRYYLLRSHYS</sequence>
<accession>A0ABR9UM10</accession>
<dbReference type="Gene3D" id="3.40.50.2000">
    <property type="entry name" value="Glycogen Phosphorylase B"/>
    <property type="match status" value="2"/>
</dbReference>
<name>A0ABR9UM10_9CHRO</name>
<reference evidence="2 3" key="1">
    <citation type="submission" date="2020-10" db="EMBL/GenBank/DDBJ databases">
        <authorList>
            <person name="Castelo-Branco R."/>
            <person name="Eusebio N."/>
            <person name="Adriana R."/>
            <person name="Vieira A."/>
            <person name="Brugerolle De Fraissinette N."/>
            <person name="Rezende De Castro R."/>
            <person name="Schneider M.P."/>
            <person name="Vasconcelos V."/>
            <person name="Leao P.N."/>
        </authorList>
    </citation>
    <scope>NUCLEOTIDE SEQUENCE [LARGE SCALE GENOMIC DNA]</scope>
    <source>
        <strain evidence="2 3">LEGE 06123</strain>
    </source>
</reference>
<dbReference type="Proteomes" id="UP000651156">
    <property type="component" value="Unassembled WGS sequence"/>
</dbReference>
<comment type="caution">
    <text evidence="2">The sequence shown here is derived from an EMBL/GenBank/DDBJ whole genome shotgun (WGS) entry which is preliminary data.</text>
</comment>
<evidence type="ECO:0000259" key="1">
    <source>
        <dbReference type="Pfam" id="PF00534"/>
    </source>
</evidence>
<dbReference type="EMBL" id="JADEWN010000004">
    <property type="protein sequence ID" value="MBE9189326.1"/>
    <property type="molecule type" value="Genomic_DNA"/>
</dbReference>
<organism evidence="2 3">
    <name type="scientific">Gloeocapsopsis crepidinum LEGE 06123</name>
    <dbReference type="NCBI Taxonomy" id="588587"/>
    <lineage>
        <taxon>Bacteria</taxon>
        <taxon>Bacillati</taxon>
        <taxon>Cyanobacteriota</taxon>
        <taxon>Cyanophyceae</taxon>
        <taxon>Oscillatoriophycideae</taxon>
        <taxon>Chroococcales</taxon>
        <taxon>Chroococcaceae</taxon>
        <taxon>Gloeocapsopsis</taxon>
    </lineage>
</organism>
<evidence type="ECO:0000313" key="2">
    <source>
        <dbReference type="EMBL" id="MBE9189326.1"/>
    </source>
</evidence>
<dbReference type="Pfam" id="PF00534">
    <property type="entry name" value="Glycos_transf_1"/>
    <property type="match status" value="1"/>
</dbReference>
<dbReference type="InterPro" id="IPR001296">
    <property type="entry name" value="Glyco_trans_1"/>
</dbReference>